<dbReference type="AlphaFoldDB" id="A0A6A6HCD2"/>
<accession>A0A6A6HCD2</accession>
<name>A0A6A6HCD2_VIRVR</name>
<dbReference type="EMBL" id="ML991789">
    <property type="protein sequence ID" value="KAF2235784.1"/>
    <property type="molecule type" value="Genomic_DNA"/>
</dbReference>
<proteinExistence type="predicted"/>
<sequence>MLLFTLPRVPHRIRDFSFPISKFSLLSTLQKHRAFDPLAVSYLSDSRNPVRAKMHVFKSPTSSDKDTESLLVRRLSTPISRPRRHSGMVNSSHIYLINRLLFSLLLALLATCIVAYGIGTHACLASGGGASSSSPMAALSCLWATQDQLPPEQQPEPELVPERELMEETGGWGEAEEKAARKSDMGSTMGAEEDEGGRVGGEEGKRARGRGRWTWTVERDGHGVGKVGHLPTVEKGVARPESGGGGKGSYYRGTLGSETEDEWQRRAVGTEDGF</sequence>
<keyword evidence="2" id="KW-1133">Transmembrane helix</keyword>
<keyword evidence="4" id="KW-1185">Reference proteome</keyword>
<feature type="compositionally biased region" description="Basic and acidic residues" evidence="1">
    <location>
        <begin position="262"/>
        <end position="274"/>
    </location>
</feature>
<protein>
    <submittedName>
        <fullName evidence="3">Uncharacterized protein</fullName>
    </submittedName>
</protein>
<organism evidence="3 4">
    <name type="scientific">Viridothelium virens</name>
    <name type="common">Speckled blister lichen</name>
    <name type="synonym">Trypethelium virens</name>
    <dbReference type="NCBI Taxonomy" id="1048519"/>
    <lineage>
        <taxon>Eukaryota</taxon>
        <taxon>Fungi</taxon>
        <taxon>Dikarya</taxon>
        <taxon>Ascomycota</taxon>
        <taxon>Pezizomycotina</taxon>
        <taxon>Dothideomycetes</taxon>
        <taxon>Dothideomycetes incertae sedis</taxon>
        <taxon>Trypetheliales</taxon>
        <taxon>Trypetheliaceae</taxon>
        <taxon>Viridothelium</taxon>
    </lineage>
</organism>
<feature type="compositionally biased region" description="Basic and acidic residues" evidence="1">
    <location>
        <begin position="175"/>
        <end position="184"/>
    </location>
</feature>
<evidence type="ECO:0000313" key="4">
    <source>
        <dbReference type="Proteomes" id="UP000800092"/>
    </source>
</evidence>
<keyword evidence="2" id="KW-0812">Transmembrane</keyword>
<feature type="compositionally biased region" description="Basic and acidic residues" evidence="1">
    <location>
        <begin position="196"/>
        <end position="206"/>
    </location>
</feature>
<evidence type="ECO:0000256" key="1">
    <source>
        <dbReference type="SAM" id="MobiDB-lite"/>
    </source>
</evidence>
<gene>
    <name evidence="3" type="ORF">EV356DRAFT_499434</name>
</gene>
<keyword evidence="2" id="KW-0472">Membrane</keyword>
<evidence type="ECO:0000313" key="3">
    <source>
        <dbReference type="EMBL" id="KAF2235784.1"/>
    </source>
</evidence>
<evidence type="ECO:0000256" key="2">
    <source>
        <dbReference type="SAM" id="Phobius"/>
    </source>
</evidence>
<feature type="region of interest" description="Disordered" evidence="1">
    <location>
        <begin position="149"/>
        <end position="274"/>
    </location>
</feature>
<reference evidence="3" key="1">
    <citation type="journal article" date="2020" name="Stud. Mycol.">
        <title>101 Dothideomycetes genomes: a test case for predicting lifestyles and emergence of pathogens.</title>
        <authorList>
            <person name="Haridas S."/>
            <person name="Albert R."/>
            <person name="Binder M."/>
            <person name="Bloem J."/>
            <person name="Labutti K."/>
            <person name="Salamov A."/>
            <person name="Andreopoulos B."/>
            <person name="Baker S."/>
            <person name="Barry K."/>
            <person name="Bills G."/>
            <person name="Bluhm B."/>
            <person name="Cannon C."/>
            <person name="Castanera R."/>
            <person name="Culley D."/>
            <person name="Daum C."/>
            <person name="Ezra D."/>
            <person name="Gonzalez J."/>
            <person name="Henrissat B."/>
            <person name="Kuo A."/>
            <person name="Liang C."/>
            <person name="Lipzen A."/>
            <person name="Lutzoni F."/>
            <person name="Magnuson J."/>
            <person name="Mondo S."/>
            <person name="Nolan M."/>
            <person name="Ohm R."/>
            <person name="Pangilinan J."/>
            <person name="Park H.-J."/>
            <person name="Ramirez L."/>
            <person name="Alfaro M."/>
            <person name="Sun H."/>
            <person name="Tritt A."/>
            <person name="Yoshinaga Y."/>
            <person name="Zwiers L.-H."/>
            <person name="Turgeon B."/>
            <person name="Goodwin S."/>
            <person name="Spatafora J."/>
            <person name="Crous P."/>
            <person name="Grigoriev I."/>
        </authorList>
    </citation>
    <scope>NUCLEOTIDE SEQUENCE</scope>
    <source>
        <strain evidence="3">Tuck. ex Michener</strain>
    </source>
</reference>
<feature type="transmembrane region" description="Helical" evidence="2">
    <location>
        <begin position="100"/>
        <end position="118"/>
    </location>
</feature>
<dbReference type="Proteomes" id="UP000800092">
    <property type="component" value="Unassembled WGS sequence"/>
</dbReference>